<protein>
    <recommendedName>
        <fullName evidence="3">DUF2795 domain-containing protein</fullName>
    </recommendedName>
</protein>
<evidence type="ECO:0000313" key="2">
    <source>
        <dbReference type="Proteomes" id="UP000176645"/>
    </source>
</evidence>
<reference evidence="1 2" key="1">
    <citation type="journal article" date="2016" name="Nat. Commun.">
        <title>Thousands of microbial genomes shed light on interconnected biogeochemical processes in an aquifer system.</title>
        <authorList>
            <person name="Anantharaman K."/>
            <person name="Brown C.T."/>
            <person name="Hug L.A."/>
            <person name="Sharon I."/>
            <person name="Castelle C.J."/>
            <person name="Probst A.J."/>
            <person name="Thomas B.C."/>
            <person name="Singh A."/>
            <person name="Wilkins M.J."/>
            <person name="Karaoz U."/>
            <person name="Brodie E.L."/>
            <person name="Williams K.H."/>
            <person name="Hubbard S.S."/>
            <person name="Banfield J.F."/>
        </authorList>
    </citation>
    <scope>NUCLEOTIDE SEQUENCE [LARGE SCALE GENOMIC DNA]</scope>
</reference>
<organism evidence="1 2">
    <name type="scientific">Candidatus Woykebacteria bacterium RBG_19FT_COMBO_43_10</name>
    <dbReference type="NCBI Taxonomy" id="1802598"/>
    <lineage>
        <taxon>Bacteria</taxon>
        <taxon>Candidatus Woykeibacteriota</taxon>
    </lineage>
</organism>
<name>A0A1G1WH31_9BACT</name>
<evidence type="ECO:0008006" key="3">
    <source>
        <dbReference type="Google" id="ProtNLM"/>
    </source>
</evidence>
<proteinExistence type="predicted"/>
<dbReference type="EMBL" id="MHCU01000051">
    <property type="protein sequence ID" value="OGY27013.1"/>
    <property type="molecule type" value="Genomic_DNA"/>
</dbReference>
<sequence length="65" mass="7159">MQNKEGAVDHLKSHQSYPATKAELVAECDNLSDFSEEDKKEFTEKLPDKSYNSADEVVEALGLGA</sequence>
<gene>
    <name evidence="1" type="ORF">A2Z42_02450</name>
</gene>
<comment type="caution">
    <text evidence="1">The sequence shown here is derived from an EMBL/GenBank/DDBJ whole genome shotgun (WGS) entry which is preliminary data.</text>
</comment>
<accession>A0A1G1WH31</accession>
<dbReference type="AlphaFoldDB" id="A0A1G1WH31"/>
<evidence type="ECO:0000313" key="1">
    <source>
        <dbReference type="EMBL" id="OGY27013.1"/>
    </source>
</evidence>
<dbReference type="Proteomes" id="UP000176645">
    <property type="component" value="Unassembled WGS sequence"/>
</dbReference>